<dbReference type="GO" id="GO:0016740">
    <property type="term" value="F:transferase activity"/>
    <property type="evidence" value="ECO:0007669"/>
    <property type="project" value="UniProtKB-KW"/>
</dbReference>
<evidence type="ECO:0000256" key="3">
    <source>
        <dbReference type="ARBA" id="ARBA00022801"/>
    </source>
</evidence>
<evidence type="ECO:0000256" key="4">
    <source>
        <dbReference type="ARBA" id="ARBA00022837"/>
    </source>
</evidence>
<gene>
    <name evidence="6" type="ORF">IM660_12835</name>
</gene>
<dbReference type="InterPro" id="IPR024607">
    <property type="entry name" value="Sulfatase_CS"/>
</dbReference>
<evidence type="ECO:0000256" key="2">
    <source>
        <dbReference type="ARBA" id="ARBA00022723"/>
    </source>
</evidence>
<dbReference type="PANTHER" id="PTHR42693:SF53">
    <property type="entry name" value="ENDO-4-O-SULFATASE"/>
    <property type="match status" value="1"/>
</dbReference>
<evidence type="ECO:0000313" key="6">
    <source>
        <dbReference type="EMBL" id="QOR69561.1"/>
    </source>
</evidence>
<dbReference type="GO" id="GO:0046872">
    <property type="term" value="F:metal ion binding"/>
    <property type="evidence" value="ECO:0007669"/>
    <property type="project" value="UniProtKB-KW"/>
</dbReference>
<organism evidence="6 7">
    <name type="scientific">Ruania alkalisoli</name>
    <dbReference type="NCBI Taxonomy" id="2779775"/>
    <lineage>
        <taxon>Bacteria</taxon>
        <taxon>Bacillati</taxon>
        <taxon>Actinomycetota</taxon>
        <taxon>Actinomycetes</taxon>
        <taxon>Micrococcales</taxon>
        <taxon>Ruaniaceae</taxon>
        <taxon>Ruania</taxon>
    </lineage>
</organism>
<dbReference type="PANTHER" id="PTHR42693">
    <property type="entry name" value="ARYLSULFATASE FAMILY MEMBER"/>
    <property type="match status" value="1"/>
</dbReference>
<dbReference type="InterPro" id="IPR000917">
    <property type="entry name" value="Sulfatase_N"/>
</dbReference>
<sequence length="474" mass="51806">MPTRPNVIVVFTDQQRWDTTGAGGNPLGLTPEFDAIAASGTYMAQAFTANPVCAPARAAIQTGQYGTSSGCFRNGTTHGQTRTLAHYFADAGYATGYIGKWHLADTEPVPPEQRGGYESWLGANLLEFTSDAYRTVMFDGDGEPVMLPGYRSDAIFDAAIRFVADHSTPPVGPAPAEQERPFYLFCSLIEPHHQNEVDTYPAPVGYAERYTGQWMPPDLAATDSTGSTAAEHMGGYLGQIRRIDEGLGRLIDALRSTGQLENTIIAFTSDHGNHFRTRNSEYKRSCHDSSIRVPFAMRGPGFEGGGRVDRPVSTIDLPPTLLNAAGIDVPEQMQGHSILPLVRDPGADFPQEAFVQVSESELGRTLRTDRWKYHVVAPDADPWIEHSADRYVEAELYDLANDPHELRNVAGVPAFAEVAEGLRDRLIARMEAAGEPAPVIESAPARESHVQPETTVYTGEWVPTRYAHQPSYSA</sequence>
<protein>
    <submittedName>
        <fullName evidence="6">Sulfatase-like hydrolase/transferase</fullName>
    </submittedName>
</protein>
<dbReference type="GO" id="GO:0004065">
    <property type="term" value="F:arylsulfatase activity"/>
    <property type="evidence" value="ECO:0007669"/>
    <property type="project" value="TreeGrafter"/>
</dbReference>
<proteinExistence type="inferred from homology"/>
<dbReference type="AlphaFoldDB" id="A0A7M1SQ45"/>
<evidence type="ECO:0000313" key="7">
    <source>
        <dbReference type="Proteomes" id="UP000593758"/>
    </source>
</evidence>
<dbReference type="InterPro" id="IPR050738">
    <property type="entry name" value="Sulfatase"/>
</dbReference>
<evidence type="ECO:0000256" key="1">
    <source>
        <dbReference type="ARBA" id="ARBA00008779"/>
    </source>
</evidence>
<comment type="similarity">
    <text evidence="1">Belongs to the sulfatase family.</text>
</comment>
<dbReference type="PROSITE" id="PS00149">
    <property type="entry name" value="SULFATASE_2"/>
    <property type="match status" value="1"/>
</dbReference>
<keyword evidence="3 6" id="KW-0378">Hydrolase</keyword>
<reference evidence="6 7" key="1">
    <citation type="submission" date="2020-10" db="EMBL/GenBank/DDBJ databases">
        <title>Haloactinobacterium sp. RN3S43, a bacterium isolated from saline soil.</title>
        <authorList>
            <person name="Sun J.-Q."/>
        </authorList>
    </citation>
    <scope>NUCLEOTIDE SEQUENCE [LARGE SCALE GENOMIC DNA]</scope>
    <source>
        <strain evidence="6 7">RN3S43</strain>
    </source>
</reference>
<dbReference type="Pfam" id="PF00884">
    <property type="entry name" value="Sulfatase"/>
    <property type="match status" value="1"/>
</dbReference>
<dbReference type="Gene3D" id="3.40.720.10">
    <property type="entry name" value="Alkaline Phosphatase, subunit A"/>
    <property type="match status" value="1"/>
</dbReference>
<dbReference type="EMBL" id="CP063169">
    <property type="protein sequence ID" value="QOR69561.1"/>
    <property type="molecule type" value="Genomic_DNA"/>
</dbReference>
<keyword evidence="2" id="KW-0479">Metal-binding</keyword>
<keyword evidence="6" id="KW-0808">Transferase</keyword>
<dbReference type="KEGG" id="halt:IM660_12835"/>
<evidence type="ECO:0000259" key="5">
    <source>
        <dbReference type="Pfam" id="PF00884"/>
    </source>
</evidence>
<feature type="domain" description="Sulfatase N-terminal" evidence="5">
    <location>
        <begin position="5"/>
        <end position="327"/>
    </location>
</feature>
<dbReference type="CDD" id="cd16152">
    <property type="entry name" value="sulfatase_like"/>
    <property type="match status" value="1"/>
</dbReference>
<accession>A0A7M1SQ45</accession>
<dbReference type="Proteomes" id="UP000593758">
    <property type="component" value="Chromosome"/>
</dbReference>
<dbReference type="InterPro" id="IPR017850">
    <property type="entry name" value="Alkaline_phosphatase_core_sf"/>
</dbReference>
<dbReference type="SUPFAM" id="SSF53649">
    <property type="entry name" value="Alkaline phosphatase-like"/>
    <property type="match status" value="1"/>
</dbReference>
<keyword evidence="7" id="KW-1185">Reference proteome</keyword>
<dbReference type="RefSeq" id="WP_193496025.1">
    <property type="nucleotide sequence ID" value="NZ_CP063169.1"/>
</dbReference>
<name>A0A7M1SQ45_9MICO</name>
<keyword evidence="4" id="KW-0106">Calcium</keyword>